<protein>
    <submittedName>
        <fullName evidence="1">Putative phosphonate metabolism protein</fullName>
    </submittedName>
</protein>
<reference evidence="1 2" key="1">
    <citation type="submission" date="2016-10" db="EMBL/GenBank/DDBJ databases">
        <authorList>
            <person name="de Groot N.N."/>
        </authorList>
    </citation>
    <scope>NUCLEOTIDE SEQUENCE [LARGE SCALE GENOMIC DNA]</scope>
    <source>
        <strain evidence="1 2">CGMCC 1.7666</strain>
    </source>
</reference>
<keyword evidence="2" id="KW-1185">Reference proteome</keyword>
<dbReference type="Pfam" id="PF06299">
    <property type="entry name" value="DUF1045"/>
    <property type="match status" value="1"/>
</dbReference>
<dbReference type="InterPro" id="IPR009389">
    <property type="entry name" value="DUF1045"/>
</dbReference>
<accession>A0A1G5KF08</accession>
<dbReference type="Gene3D" id="3.90.1140.10">
    <property type="entry name" value="Cyclic phosphodiesterase"/>
    <property type="match status" value="1"/>
</dbReference>
<dbReference type="RefSeq" id="WP_091136895.1">
    <property type="nucleotide sequence ID" value="NZ_FMVJ01000009.1"/>
</dbReference>
<gene>
    <name evidence="1" type="ORF">SAMN02927923_03287</name>
</gene>
<evidence type="ECO:0000313" key="2">
    <source>
        <dbReference type="Proteomes" id="UP000199569"/>
    </source>
</evidence>
<dbReference type="OrthoDB" id="4954742at2"/>
<dbReference type="AlphaFoldDB" id="A0A1G5KF08"/>
<dbReference type="PIRSF" id="PIRSF033328">
    <property type="entry name" value="Phest_Mll4975"/>
    <property type="match status" value="1"/>
</dbReference>
<organism evidence="1 2">
    <name type="scientific">Microvirga guangxiensis</name>
    <dbReference type="NCBI Taxonomy" id="549386"/>
    <lineage>
        <taxon>Bacteria</taxon>
        <taxon>Pseudomonadati</taxon>
        <taxon>Pseudomonadota</taxon>
        <taxon>Alphaproteobacteria</taxon>
        <taxon>Hyphomicrobiales</taxon>
        <taxon>Methylobacteriaceae</taxon>
        <taxon>Microvirga</taxon>
    </lineage>
</organism>
<dbReference type="STRING" id="549386.SAMN02927923_03287"/>
<sequence>MSLPRYALYFTPRPDSDLARLGAAMLGYDCYTGAAVEQPHLPAITPGELHEGTAEPRRYGFHGTLKAPFSLVEGRSLESLKHALRAFAAEWPTLDVGAVSPRRIGRFIALTPDTPSLDLQLFAAECVAAFDHFRAPISDKDRQRRASQNLSPRQSALLERWGYPYVFDQFRFHMTLSGSLPEERVGSWLDGLKSYVGAQPLIIDGLTLLEQTGPDARFRVVERYDLEGRR</sequence>
<dbReference type="EMBL" id="FMVJ01000009">
    <property type="protein sequence ID" value="SCY99193.1"/>
    <property type="molecule type" value="Genomic_DNA"/>
</dbReference>
<evidence type="ECO:0000313" key="1">
    <source>
        <dbReference type="EMBL" id="SCY99193.1"/>
    </source>
</evidence>
<proteinExistence type="predicted"/>
<name>A0A1G5KF08_9HYPH</name>
<dbReference type="Proteomes" id="UP000199569">
    <property type="component" value="Unassembled WGS sequence"/>
</dbReference>